<dbReference type="SUPFAM" id="SSF53756">
    <property type="entry name" value="UDP-Glycosyltransferase/glycogen phosphorylase"/>
    <property type="match status" value="1"/>
</dbReference>
<dbReference type="RefSeq" id="WP_066926494.1">
    <property type="nucleotide sequence ID" value="NZ_BPQO01000025.1"/>
</dbReference>
<dbReference type="Pfam" id="PF13439">
    <property type="entry name" value="Glyco_transf_4"/>
    <property type="match status" value="1"/>
</dbReference>
<dbReference type="PANTHER" id="PTHR46401">
    <property type="entry name" value="GLYCOSYLTRANSFERASE WBBK-RELATED"/>
    <property type="match status" value="1"/>
</dbReference>
<sequence length="351" mass="38534">MTVTQTAGSRPTRKVGLVTGSPDVGRCGIHDYVLALAQSLRGTGTACEIIDQRDWSLTGLNRLRHKVRLSDPDIVHIQYPMIVGWRSLGPHLLGWLSRKPLVLTLHEFTSFDRLRQASLRAFVHNATTICLTTDYETAHFLRAFPGAAAKVRTIPIGSNIPRADRTAHLDAPPYTVTYFGQIKPGKGIEQFIDLIRVASAKQRPWTFRIAGAPVGWAPHYIEDLTKGLSGCPVEWILNPSDADAARVLADSHVAYLPYPDGISERRGSFLAALCNGVPVVTTDGPARPQGIDAIARLAPDAESADAAIAALLQDRDTWERLSFAGQRYVAKHDWSRIAEQYRAVYDAAVAR</sequence>
<evidence type="ECO:0000256" key="1">
    <source>
        <dbReference type="ARBA" id="ARBA00022679"/>
    </source>
</evidence>
<keyword evidence="1" id="KW-0808">Transferase</keyword>
<dbReference type="PANTHER" id="PTHR46401:SF2">
    <property type="entry name" value="GLYCOSYLTRANSFERASE WBBK-RELATED"/>
    <property type="match status" value="1"/>
</dbReference>
<feature type="domain" description="Glycosyltransferase subfamily 4-like N-terminal" evidence="2">
    <location>
        <begin position="52"/>
        <end position="157"/>
    </location>
</feature>
<name>A0AAV4ZRR4_9HYPH</name>
<evidence type="ECO:0000259" key="2">
    <source>
        <dbReference type="Pfam" id="PF13439"/>
    </source>
</evidence>
<dbReference type="AlphaFoldDB" id="A0AAV4ZRR4"/>
<dbReference type="Proteomes" id="UP001055247">
    <property type="component" value="Unassembled WGS sequence"/>
</dbReference>
<dbReference type="Gene3D" id="3.40.50.2000">
    <property type="entry name" value="Glycogen Phosphorylase B"/>
    <property type="match status" value="2"/>
</dbReference>
<dbReference type="InterPro" id="IPR028098">
    <property type="entry name" value="Glyco_trans_4-like_N"/>
</dbReference>
<proteinExistence type="predicted"/>
<keyword evidence="4" id="KW-1185">Reference proteome</keyword>
<dbReference type="GO" id="GO:0009103">
    <property type="term" value="P:lipopolysaccharide biosynthetic process"/>
    <property type="evidence" value="ECO:0007669"/>
    <property type="project" value="TreeGrafter"/>
</dbReference>
<protein>
    <recommendedName>
        <fullName evidence="2">Glycosyltransferase subfamily 4-like N-terminal domain-containing protein</fullName>
    </recommendedName>
</protein>
<reference evidence="3" key="2">
    <citation type="submission" date="2021-08" db="EMBL/GenBank/DDBJ databases">
        <authorList>
            <person name="Tani A."/>
            <person name="Ola A."/>
            <person name="Ogura Y."/>
            <person name="Katsura K."/>
            <person name="Hayashi T."/>
        </authorList>
    </citation>
    <scope>NUCLEOTIDE SEQUENCE</scope>
    <source>
        <strain evidence="3">DSM 16372</strain>
    </source>
</reference>
<evidence type="ECO:0000313" key="3">
    <source>
        <dbReference type="EMBL" id="GJD91281.1"/>
    </source>
</evidence>
<dbReference type="EMBL" id="BPQO01000025">
    <property type="protein sequence ID" value="GJD91281.1"/>
    <property type="molecule type" value="Genomic_DNA"/>
</dbReference>
<dbReference type="GO" id="GO:0016757">
    <property type="term" value="F:glycosyltransferase activity"/>
    <property type="evidence" value="ECO:0007669"/>
    <property type="project" value="TreeGrafter"/>
</dbReference>
<accession>A0AAV4ZRR4</accession>
<dbReference type="Pfam" id="PF13692">
    <property type="entry name" value="Glyco_trans_1_4"/>
    <property type="match status" value="1"/>
</dbReference>
<evidence type="ECO:0000313" key="4">
    <source>
        <dbReference type="Proteomes" id="UP001055247"/>
    </source>
</evidence>
<gene>
    <name evidence="3" type="ORF">BHAOGJBA_4829</name>
</gene>
<reference evidence="3" key="1">
    <citation type="journal article" date="2016" name="Front. Microbiol.">
        <title>Genome Sequence of the Piezophilic, Mesophilic Sulfate-Reducing Bacterium Desulfovibrio indicus J2T.</title>
        <authorList>
            <person name="Cao J."/>
            <person name="Maignien L."/>
            <person name="Shao Z."/>
            <person name="Alain K."/>
            <person name="Jebbar M."/>
        </authorList>
    </citation>
    <scope>NUCLEOTIDE SEQUENCE</scope>
    <source>
        <strain evidence="3">DSM 16372</strain>
    </source>
</reference>
<comment type="caution">
    <text evidence="3">The sequence shown here is derived from an EMBL/GenBank/DDBJ whole genome shotgun (WGS) entry which is preliminary data.</text>
</comment>
<organism evidence="3 4">
    <name type="scientific">Methylobacterium hispanicum</name>
    <dbReference type="NCBI Taxonomy" id="270350"/>
    <lineage>
        <taxon>Bacteria</taxon>
        <taxon>Pseudomonadati</taxon>
        <taxon>Pseudomonadota</taxon>
        <taxon>Alphaproteobacteria</taxon>
        <taxon>Hyphomicrobiales</taxon>
        <taxon>Methylobacteriaceae</taxon>
        <taxon>Methylobacterium</taxon>
    </lineage>
</organism>
<dbReference type="CDD" id="cd03801">
    <property type="entry name" value="GT4_PimA-like"/>
    <property type="match status" value="1"/>
</dbReference>